<evidence type="ECO:0000256" key="1">
    <source>
        <dbReference type="ARBA" id="ARBA00023015"/>
    </source>
</evidence>
<name>A0A4R1MJY4_9FIRM</name>
<dbReference type="SUPFAM" id="SSF46785">
    <property type="entry name" value="Winged helix' DNA-binding domain"/>
    <property type="match status" value="1"/>
</dbReference>
<dbReference type="AlphaFoldDB" id="A0A4R1MJY4"/>
<evidence type="ECO:0000256" key="3">
    <source>
        <dbReference type="ARBA" id="ARBA00023163"/>
    </source>
</evidence>
<dbReference type="GO" id="GO:0006950">
    <property type="term" value="P:response to stress"/>
    <property type="evidence" value="ECO:0007669"/>
    <property type="project" value="TreeGrafter"/>
</dbReference>
<keyword evidence="3" id="KW-0804">Transcription</keyword>
<dbReference type="InterPro" id="IPR039422">
    <property type="entry name" value="MarR/SlyA-like"/>
</dbReference>
<evidence type="ECO:0000313" key="6">
    <source>
        <dbReference type="Proteomes" id="UP000294545"/>
    </source>
</evidence>
<dbReference type="InterPro" id="IPR023187">
    <property type="entry name" value="Tscrpt_reg_MarR-type_CS"/>
</dbReference>
<dbReference type="PANTHER" id="PTHR33164">
    <property type="entry name" value="TRANSCRIPTIONAL REGULATOR, MARR FAMILY"/>
    <property type="match status" value="1"/>
</dbReference>
<dbReference type="SMART" id="SM00347">
    <property type="entry name" value="HTH_MARR"/>
    <property type="match status" value="1"/>
</dbReference>
<protein>
    <submittedName>
        <fullName evidence="5">DNA-binding MarR family transcriptional regulator</fullName>
    </submittedName>
</protein>
<sequence>MTTEEILEKQKFIFGSLFFAANKLQTLGDSYVSKREMTMMQWLLTVAIIQFDNAPTLGEAANFLSSSHQNVKQIALKLEKKGFLKFEKDEKDKRILRLILTEKSNVFWNKYEDKDNEFIKELFKDFTEDEVNGMCNGMNKLFTRMSLMSELKNES</sequence>
<comment type="caution">
    <text evidence="5">The sequence shown here is derived from an EMBL/GenBank/DDBJ whole genome shotgun (WGS) entry which is preliminary data.</text>
</comment>
<dbReference type="GO" id="GO:0003677">
    <property type="term" value="F:DNA binding"/>
    <property type="evidence" value="ECO:0007669"/>
    <property type="project" value="UniProtKB-KW"/>
</dbReference>
<dbReference type="PROSITE" id="PS50995">
    <property type="entry name" value="HTH_MARR_2"/>
    <property type="match status" value="1"/>
</dbReference>
<evidence type="ECO:0000256" key="2">
    <source>
        <dbReference type="ARBA" id="ARBA00023125"/>
    </source>
</evidence>
<dbReference type="InterPro" id="IPR036388">
    <property type="entry name" value="WH-like_DNA-bd_sf"/>
</dbReference>
<keyword evidence="6" id="KW-1185">Reference proteome</keyword>
<proteinExistence type="predicted"/>
<dbReference type="PANTHER" id="PTHR33164:SF58">
    <property type="entry name" value="DNA-BINDING TRANSCRIPTIONAL REPRESSOR SCOC"/>
    <property type="match status" value="1"/>
</dbReference>
<dbReference type="OrthoDB" id="1755545at2"/>
<dbReference type="PROSITE" id="PS01117">
    <property type="entry name" value="HTH_MARR_1"/>
    <property type="match status" value="1"/>
</dbReference>
<dbReference type="Gene3D" id="1.10.10.10">
    <property type="entry name" value="Winged helix-like DNA-binding domain superfamily/Winged helix DNA-binding domain"/>
    <property type="match status" value="1"/>
</dbReference>
<dbReference type="Proteomes" id="UP000294545">
    <property type="component" value="Unassembled WGS sequence"/>
</dbReference>
<accession>A0A4R1MJY4</accession>
<keyword evidence="2 5" id="KW-0238">DNA-binding</keyword>
<feature type="domain" description="HTH marR-type" evidence="4">
    <location>
        <begin position="10"/>
        <end position="143"/>
    </location>
</feature>
<keyword evidence="1" id="KW-0805">Transcription regulation</keyword>
<dbReference type="InterPro" id="IPR036390">
    <property type="entry name" value="WH_DNA-bd_sf"/>
</dbReference>
<gene>
    <name evidence="5" type="ORF">EDC19_1993</name>
</gene>
<dbReference type="GO" id="GO:0003700">
    <property type="term" value="F:DNA-binding transcription factor activity"/>
    <property type="evidence" value="ECO:0007669"/>
    <property type="project" value="InterPro"/>
</dbReference>
<evidence type="ECO:0000259" key="4">
    <source>
        <dbReference type="PROSITE" id="PS50995"/>
    </source>
</evidence>
<dbReference type="InterPro" id="IPR000835">
    <property type="entry name" value="HTH_MarR-typ"/>
</dbReference>
<dbReference type="RefSeq" id="WP_132282695.1">
    <property type="nucleotide sequence ID" value="NZ_SMGQ01000013.1"/>
</dbReference>
<organism evidence="5 6">
    <name type="scientific">Natranaerovirga hydrolytica</name>
    <dbReference type="NCBI Taxonomy" id="680378"/>
    <lineage>
        <taxon>Bacteria</taxon>
        <taxon>Bacillati</taxon>
        <taxon>Bacillota</taxon>
        <taxon>Clostridia</taxon>
        <taxon>Lachnospirales</taxon>
        <taxon>Natranaerovirgaceae</taxon>
        <taxon>Natranaerovirga</taxon>
    </lineage>
</organism>
<dbReference type="EMBL" id="SMGQ01000013">
    <property type="protein sequence ID" value="TCK92837.1"/>
    <property type="molecule type" value="Genomic_DNA"/>
</dbReference>
<evidence type="ECO:0000313" key="5">
    <source>
        <dbReference type="EMBL" id="TCK92837.1"/>
    </source>
</evidence>
<reference evidence="5 6" key="1">
    <citation type="submission" date="2019-03" db="EMBL/GenBank/DDBJ databases">
        <title>Genomic Encyclopedia of Type Strains, Phase IV (KMG-IV): sequencing the most valuable type-strain genomes for metagenomic binning, comparative biology and taxonomic classification.</title>
        <authorList>
            <person name="Goeker M."/>
        </authorList>
    </citation>
    <scope>NUCLEOTIDE SEQUENCE [LARGE SCALE GENOMIC DNA]</scope>
    <source>
        <strain evidence="5 6">DSM 24176</strain>
    </source>
</reference>